<feature type="domain" description="RNase H type-1" evidence="1">
    <location>
        <begin position="2"/>
        <end position="106"/>
    </location>
</feature>
<proteinExistence type="predicted"/>
<dbReference type="GO" id="GO:0003676">
    <property type="term" value="F:nucleic acid binding"/>
    <property type="evidence" value="ECO:0007669"/>
    <property type="project" value="InterPro"/>
</dbReference>
<sequence>MILHTSGIVCSKGAGGFAGIIFHNGKTLRMTVGQGKNVTKSQMELYGVLEGLKLALINLQPNDTIQLFTDSKFVSEEYLKIPAYRRNMYAGTKSPMIVRELHEVMKLAGDKLFVDHESLSEEDLVNHIHKAAEIARRLELSDYAYNPDTPENIIRGVQLK</sequence>
<dbReference type="InterPro" id="IPR036397">
    <property type="entry name" value="RNaseH_sf"/>
</dbReference>
<evidence type="ECO:0000313" key="3">
    <source>
        <dbReference type="Proteomes" id="UP000832072"/>
    </source>
</evidence>
<dbReference type="Pfam" id="PF00075">
    <property type="entry name" value="RNase_H"/>
    <property type="match status" value="1"/>
</dbReference>
<evidence type="ECO:0000313" key="2">
    <source>
        <dbReference type="EMBL" id="UNY47111.1"/>
    </source>
</evidence>
<evidence type="ECO:0000259" key="1">
    <source>
        <dbReference type="Pfam" id="PF00075"/>
    </source>
</evidence>
<dbReference type="Proteomes" id="UP000832072">
    <property type="component" value="Segment"/>
</dbReference>
<name>A0AAE9G7X9_9CAUD</name>
<gene>
    <name evidence="2" type="primary">rnhA</name>
    <name evidence="2" type="ORF">EHEKIMEA_00229</name>
</gene>
<dbReference type="EC" id="3.1.26.4" evidence="2"/>
<dbReference type="InterPro" id="IPR012337">
    <property type="entry name" value="RNaseH-like_sf"/>
</dbReference>
<dbReference type="RefSeq" id="YP_010665922.1">
    <property type="nucleotide sequence ID" value="NC_070937.1"/>
</dbReference>
<dbReference type="GeneID" id="77941996"/>
<keyword evidence="2" id="KW-0378">Hydrolase</keyword>
<keyword evidence="3" id="KW-1185">Reference proteome</keyword>
<protein>
    <submittedName>
        <fullName evidence="2">Ribonuclease H</fullName>
        <ecNumber evidence="2">3.1.26.4</ecNumber>
    </submittedName>
</protein>
<dbReference type="SUPFAM" id="SSF53098">
    <property type="entry name" value="Ribonuclease H-like"/>
    <property type="match status" value="1"/>
</dbReference>
<dbReference type="KEGG" id="vg:77941996"/>
<organism evidence="2 3">
    <name type="scientific">Cronobacter phage LPCS28</name>
    <dbReference type="NCBI Taxonomy" id="2924885"/>
    <lineage>
        <taxon>Viruses</taxon>
        <taxon>Duplodnaviria</taxon>
        <taxon>Heunggongvirae</taxon>
        <taxon>Uroviricota</taxon>
        <taxon>Caudoviricetes</taxon>
        <taxon>Pantevenvirales</taxon>
        <taxon>Straboviridae</taxon>
        <taxon>Nanhuvirus</taxon>
        <taxon>Nanhuvirus LPCS28</taxon>
    </lineage>
</organism>
<dbReference type="Gene3D" id="3.30.420.10">
    <property type="entry name" value="Ribonuclease H-like superfamily/Ribonuclease H"/>
    <property type="match status" value="1"/>
</dbReference>
<reference evidence="2 3" key="1">
    <citation type="submission" date="2022-02" db="EMBL/GenBank/DDBJ databases">
        <authorList>
            <person name="Tian F."/>
            <person name="Li J."/>
            <person name="Li F."/>
            <person name="Tong Y."/>
        </authorList>
    </citation>
    <scope>NUCLEOTIDE SEQUENCE [LARGE SCALE GENOMIC DNA]</scope>
</reference>
<dbReference type="EMBL" id="OM638103">
    <property type="protein sequence ID" value="UNY47111.1"/>
    <property type="molecule type" value="Genomic_DNA"/>
</dbReference>
<dbReference type="GO" id="GO:0004523">
    <property type="term" value="F:RNA-DNA hybrid ribonuclease activity"/>
    <property type="evidence" value="ECO:0007669"/>
    <property type="project" value="UniProtKB-EC"/>
</dbReference>
<accession>A0AAE9G7X9</accession>
<dbReference type="InterPro" id="IPR002156">
    <property type="entry name" value="RNaseH_domain"/>
</dbReference>